<feature type="compositionally biased region" description="Polar residues" evidence="1">
    <location>
        <begin position="1"/>
        <end position="21"/>
    </location>
</feature>
<dbReference type="PANTHER" id="PTHR12107:SF0">
    <property type="entry name" value="STARGAZIN (MAMMALIAN CALCIUM CHANNEL) HOMOLOG"/>
    <property type="match status" value="1"/>
</dbReference>
<proteinExistence type="predicted"/>
<evidence type="ECO:0000313" key="4">
    <source>
        <dbReference type="Proteomes" id="UP000820818"/>
    </source>
</evidence>
<protein>
    <submittedName>
        <fullName evidence="3">Uncharacterized protein</fullName>
    </submittedName>
</protein>
<accession>A0AAD5L046</accession>
<dbReference type="GO" id="GO:0005245">
    <property type="term" value="F:voltage-gated calcium channel activity"/>
    <property type="evidence" value="ECO:0007669"/>
    <property type="project" value="TreeGrafter"/>
</dbReference>
<dbReference type="EMBL" id="WJBH02000001">
    <property type="protein sequence ID" value="KAI9564049.1"/>
    <property type="molecule type" value="Genomic_DNA"/>
</dbReference>
<dbReference type="GO" id="GO:0098839">
    <property type="term" value="C:postsynaptic density membrane"/>
    <property type="evidence" value="ECO:0007669"/>
    <property type="project" value="TreeGrafter"/>
</dbReference>
<feature type="compositionally biased region" description="Acidic residues" evidence="1">
    <location>
        <begin position="222"/>
        <end position="238"/>
    </location>
</feature>
<feature type="transmembrane region" description="Helical" evidence="2">
    <location>
        <begin position="337"/>
        <end position="357"/>
    </location>
</feature>
<dbReference type="AlphaFoldDB" id="A0AAD5L046"/>
<evidence type="ECO:0000256" key="1">
    <source>
        <dbReference type="SAM" id="MobiDB-lite"/>
    </source>
</evidence>
<feature type="transmembrane region" description="Helical" evidence="2">
    <location>
        <begin position="369"/>
        <end position="392"/>
    </location>
</feature>
<feature type="region of interest" description="Disordered" evidence="1">
    <location>
        <begin position="201"/>
        <end position="242"/>
    </location>
</feature>
<evidence type="ECO:0000313" key="3">
    <source>
        <dbReference type="EMBL" id="KAI9564049.1"/>
    </source>
</evidence>
<feature type="compositionally biased region" description="Polar residues" evidence="1">
    <location>
        <begin position="201"/>
        <end position="216"/>
    </location>
</feature>
<keyword evidence="2" id="KW-1133">Transmembrane helix</keyword>
<feature type="transmembrane region" description="Helical" evidence="2">
    <location>
        <begin position="474"/>
        <end position="496"/>
    </location>
</feature>
<keyword evidence="4" id="KW-1185">Reference proteome</keyword>
<name>A0AAD5L046_9CRUS</name>
<dbReference type="InterPro" id="IPR051072">
    <property type="entry name" value="CACNG_subunit"/>
</dbReference>
<feature type="region of interest" description="Disordered" evidence="1">
    <location>
        <begin position="152"/>
        <end position="180"/>
    </location>
</feature>
<organism evidence="3 4">
    <name type="scientific">Daphnia sinensis</name>
    <dbReference type="NCBI Taxonomy" id="1820382"/>
    <lineage>
        <taxon>Eukaryota</taxon>
        <taxon>Metazoa</taxon>
        <taxon>Ecdysozoa</taxon>
        <taxon>Arthropoda</taxon>
        <taxon>Crustacea</taxon>
        <taxon>Branchiopoda</taxon>
        <taxon>Diplostraca</taxon>
        <taxon>Cladocera</taxon>
        <taxon>Anomopoda</taxon>
        <taxon>Daphniidae</taxon>
        <taxon>Daphnia</taxon>
        <taxon>Daphnia similis group</taxon>
    </lineage>
</organism>
<feature type="region of interest" description="Disordered" evidence="1">
    <location>
        <begin position="54"/>
        <end position="89"/>
    </location>
</feature>
<dbReference type="Proteomes" id="UP000820818">
    <property type="component" value="Linkage Group LG1"/>
</dbReference>
<feature type="compositionally biased region" description="Low complexity" evidence="1">
    <location>
        <begin position="152"/>
        <end position="168"/>
    </location>
</feature>
<dbReference type="GO" id="GO:0016247">
    <property type="term" value="F:channel regulator activity"/>
    <property type="evidence" value="ECO:0007669"/>
    <property type="project" value="TreeGrafter"/>
</dbReference>
<keyword evidence="2" id="KW-0472">Membrane</keyword>
<reference evidence="3 4" key="1">
    <citation type="submission" date="2022-05" db="EMBL/GenBank/DDBJ databases">
        <title>A multi-omics perspective on studying reproductive biology in Daphnia sinensis.</title>
        <authorList>
            <person name="Jia J."/>
        </authorList>
    </citation>
    <scope>NUCLEOTIDE SEQUENCE [LARGE SCALE GENOMIC DNA]</scope>
    <source>
        <strain evidence="3 4">WSL</strain>
    </source>
</reference>
<feature type="region of interest" description="Disordered" evidence="1">
    <location>
        <begin position="1"/>
        <end position="36"/>
    </location>
</feature>
<dbReference type="GO" id="GO:0099590">
    <property type="term" value="P:neurotransmitter receptor internalization"/>
    <property type="evidence" value="ECO:0007669"/>
    <property type="project" value="TreeGrafter"/>
</dbReference>
<dbReference type="GO" id="GO:0032281">
    <property type="term" value="C:AMPA glutamate receptor complex"/>
    <property type="evidence" value="ECO:0007669"/>
    <property type="project" value="TreeGrafter"/>
</dbReference>
<dbReference type="GO" id="GO:0098943">
    <property type="term" value="P:neurotransmitter receptor transport, postsynaptic endosome to lysosome"/>
    <property type="evidence" value="ECO:0007669"/>
    <property type="project" value="TreeGrafter"/>
</dbReference>
<dbReference type="Gene3D" id="1.20.140.150">
    <property type="match status" value="1"/>
</dbReference>
<dbReference type="PANTHER" id="PTHR12107">
    <property type="entry name" value="VOLTAGE-DEPENDENT CALCIUM CHANNEL GAMMA SUBUNIT"/>
    <property type="match status" value="1"/>
</dbReference>
<dbReference type="GO" id="GO:0098970">
    <property type="term" value="P:postsynaptic neurotransmitter receptor diffusion trapping"/>
    <property type="evidence" value="ECO:0007669"/>
    <property type="project" value="TreeGrafter"/>
</dbReference>
<comment type="caution">
    <text evidence="3">The sequence shown here is derived from an EMBL/GenBank/DDBJ whole genome shotgun (WGS) entry which is preliminary data.</text>
</comment>
<gene>
    <name evidence="3" type="ORF">GHT06_007787</name>
</gene>
<sequence>MHNNVNTMAVPTGQQQQSADANKTKRTRANHEPGLYDLPSFYSSDYVARPEIPIETGANDASFRTTTTDGPSKDDSESGGRQATDTPNHAGLYRNKCVSFLALVAGLAAFGCSLAALAGTTNWVDTWEPIDLPPTQDWPLLFGTGYGSLIPSRSKTSTQSKSSSSTTKGAAGLATSRPDMVAKSNWDRPAVHVVDNVTVSPSLSAGTSRPATTISLTRAPPIEDDDEFDYDDDDDYYAQDEGRPVDDEVIMLRHEEQDEDDEEVDGQHTRRSLVVVFHVGLFRACPVLKGELPSSVVLPNLPCAPLEYINWRPLTGLSFRLWRNVEYTPDFLNKLRYATPCFMLGTFIGLVAVIIAIGGRCTGPDRTLICSSLHILAGLSLGSGLIIFVSVLHEEFSLPSLRSSRHPGGWPSVSPSQRFYNGEAAVHGPAAGSALYSDSRSLLTATIATAGQQQSAASSGLVSAALIPSFRYGWSFYAALAAFVSSELAAAVYIILHTHIFKWASRTRAAAEAAAISSGKLLMTSNTGPSSGGSSSSKEIGIQTSPLSSASLLMMMEKRSIEAPSPTSSAIADVTHHHHNQQMHVPYCDLLTMGHGRPVLHEEFDRDPDVPPFLAAGAGNRPSPMYINNTECDTSIQQGRDCTCQVHYATCHRPKMREAGKHVAGIHRASTMPRKVAFAGDLTSVYQQTPL</sequence>
<keyword evidence="2" id="KW-0812">Transmembrane</keyword>
<dbReference type="GO" id="GO:0019226">
    <property type="term" value="P:transmission of nerve impulse"/>
    <property type="evidence" value="ECO:0007669"/>
    <property type="project" value="TreeGrafter"/>
</dbReference>
<evidence type="ECO:0000256" key="2">
    <source>
        <dbReference type="SAM" id="Phobius"/>
    </source>
</evidence>
<dbReference type="GO" id="GO:0051968">
    <property type="term" value="P:positive regulation of synaptic transmission, glutamatergic"/>
    <property type="evidence" value="ECO:0007669"/>
    <property type="project" value="TreeGrafter"/>
</dbReference>